<feature type="transmembrane region" description="Helical" evidence="6">
    <location>
        <begin position="148"/>
        <end position="167"/>
    </location>
</feature>
<dbReference type="GO" id="GO:0005886">
    <property type="term" value="C:plasma membrane"/>
    <property type="evidence" value="ECO:0007669"/>
    <property type="project" value="UniProtKB-SubCell"/>
</dbReference>
<evidence type="ECO:0000256" key="1">
    <source>
        <dbReference type="ARBA" id="ARBA00004651"/>
    </source>
</evidence>
<evidence type="ECO:0000256" key="5">
    <source>
        <dbReference type="ARBA" id="ARBA00023136"/>
    </source>
</evidence>
<feature type="transmembrane region" description="Helical" evidence="6">
    <location>
        <begin position="118"/>
        <end position="136"/>
    </location>
</feature>
<feature type="transmembrane region" description="Helical" evidence="6">
    <location>
        <begin position="20"/>
        <end position="37"/>
    </location>
</feature>
<keyword evidence="9" id="KW-1185">Reference proteome</keyword>
<dbReference type="Proteomes" id="UP000593735">
    <property type="component" value="Chromosome"/>
</dbReference>
<feature type="transmembrane region" description="Helical" evidence="6">
    <location>
        <begin position="308"/>
        <end position="330"/>
    </location>
</feature>
<proteinExistence type="predicted"/>
<evidence type="ECO:0000256" key="4">
    <source>
        <dbReference type="ARBA" id="ARBA00022989"/>
    </source>
</evidence>
<accession>A0A7S7M740</accession>
<organism evidence="8 9">
    <name type="scientific">Thermophilibacter immobilis</name>
    <dbReference type="NCBI Taxonomy" id="2779519"/>
    <lineage>
        <taxon>Bacteria</taxon>
        <taxon>Bacillati</taxon>
        <taxon>Actinomycetota</taxon>
        <taxon>Coriobacteriia</taxon>
        <taxon>Coriobacteriales</taxon>
        <taxon>Atopobiaceae</taxon>
        <taxon>Thermophilibacter</taxon>
    </lineage>
</organism>
<evidence type="ECO:0000256" key="2">
    <source>
        <dbReference type="ARBA" id="ARBA00022448"/>
    </source>
</evidence>
<feature type="transmembrane region" description="Helical" evidence="6">
    <location>
        <begin position="208"/>
        <end position="228"/>
    </location>
</feature>
<feature type="transmembrane region" description="Helical" evidence="6">
    <location>
        <begin position="444"/>
        <end position="467"/>
    </location>
</feature>
<feature type="transmembrane region" description="Helical" evidence="6">
    <location>
        <begin position="234"/>
        <end position="254"/>
    </location>
</feature>
<keyword evidence="5 6" id="KW-0472">Membrane</keyword>
<protein>
    <submittedName>
        <fullName evidence="8">MFS transporter</fullName>
    </submittedName>
</protein>
<dbReference type="RefSeq" id="WP_194369613.1">
    <property type="nucleotide sequence ID" value="NZ_CP063767.1"/>
</dbReference>
<feature type="transmembrane region" description="Helical" evidence="6">
    <location>
        <begin position="342"/>
        <end position="361"/>
    </location>
</feature>
<dbReference type="InterPro" id="IPR036259">
    <property type="entry name" value="MFS_trans_sf"/>
</dbReference>
<keyword evidence="2" id="KW-0813">Transport</keyword>
<dbReference type="AlphaFoldDB" id="A0A7S7M740"/>
<dbReference type="PROSITE" id="PS50850">
    <property type="entry name" value="MFS"/>
    <property type="match status" value="1"/>
</dbReference>
<evidence type="ECO:0000313" key="8">
    <source>
        <dbReference type="EMBL" id="QOY59818.1"/>
    </source>
</evidence>
<evidence type="ECO:0000259" key="7">
    <source>
        <dbReference type="PROSITE" id="PS50850"/>
    </source>
</evidence>
<feature type="transmembrane region" description="Helical" evidence="6">
    <location>
        <begin position="275"/>
        <end position="296"/>
    </location>
</feature>
<dbReference type="KEGG" id="tio:INP52_05045"/>
<evidence type="ECO:0000256" key="3">
    <source>
        <dbReference type="ARBA" id="ARBA00022692"/>
    </source>
</evidence>
<dbReference type="InterPro" id="IPR011701">
    <property type="entry name" value="MFS"/>
</dbReference>
<dbReference type="PANTHER" id="PTHR42718">
    <property type="entry name" value="MAJOR FACILITATOR SUPERFAMILY MULTIDRUG TRANSPORTER MFSC"/>
    <property type="match status" value="1"/>
</dbReference>
<feature type="domain" description="Major facilitator superfamily (MFS) profile" evidence="7">
    <location>
        <begin position="21"/>
        <end position="468"/>
    </location>
</feature>
<dbReference type="EMBL" id="CP063767">
    <property type="protein sequence ID" value="QOY59818.1"/>
    <property type="molecule type" value="Genomic_DNA"/>
</dbReference>
<feature type="transmembrane region" description="Helical" evidence="6">
    <location>
        <begin position="57"/>
        <end position="77"/>
    </location>
</feature>
<keyword evidence="3 6" id="KW-0812">Transmembrane</keyword>
<comment type="subcellular location">
    <subcellularLocation>
        <location evidence="1">Cell membrane</location>
        <topology evidence="1">Multi-pass membrane protein</topology>
    </subcellularLocation>
</comment>
<dbReference type="PANTHER" id="PTHR42718:SF9">
    <property type="entry name" value="MAJOR FACILITATOR SUPERFAMILY MULTIDRUG TRANSPORTER MFSC"/>
    <property type="match status" value="1"/>
</dbReference>
<name>A0A7S7M740_9ACTN</name>
<reference evidence="8 9" key="1">
    <citation type="submission" date="2020-10" db="EMBL/GenBank/DDBJ databases">
        <title>Olsenella immobilis sp.nov., isolated from the mud in a fermentation cellar used for the production of Chinese strong-flavoured liquor.</title>
        <authorList>
            <person name="Lu L."/>
        </authorList>
    </citation>
    <scope>NUCLEOTIDE SEQUENCE [LARGE SCALE GENOMIC DNA]</scope>
    <source>
        <strain evidence="8 9">LZLJ-2</strain>
    </source>
</reference>
<sequence>MRDSSAYSESSASRVLDARTVVSIIASGSLAFCAIVFETSTNVAIPVMMLELGVDTATIQWITSAYLLVLSVTIPVFPVLKSRYSLRRLFAASTLSFTAGTLLCCTATTFPQLLLGRIIQGLGTGVAMPLMFNVVIDQVPFEHMGMMMGVASLIISLAPAIGPAYGGVVLEAFGWHTMFLFAVPLLAVAFAAGMVCLRQTTELAIRPFDATGFLLVASGFLLIVVGVNRLSNDGLTAFVAALLVAGLILLVQFVKHVRHVKYPLVSPEVFSSTRFMTSVAAIASASFVCLGYAWLIPNFIQVALGTGAKVSGLVVVPGCVAAMLLSPVAGRLLDRKGPCTPIVAGATLMVLGAILMCIYRLDTAWGLVVCYLLSGMGQGLLASPSMTYGLSSLDDSLRVDGTSVCNSLQQLGGSVGVSTVTAVVAAAQSSSADITTGMVLGGQAAFVVLAIVAAVAAAFSLTALRFAKS</sequence>
<evidence type="ECO:0000313" key="9">
    <source>
        <dbReference type="Proteomes" id="UP000593735"/>
    </source>
</evidence>
<dbReference type="Gene3D" id="1.20.1720.10">
    <property type="entry name" value="Multidrug resistance protein D"/>
    <property type="match status" value="1"/>
</dbReference>
<dbReference type="Gene3D" id="1.20.1250.20">
    <property type="entry name" value="MFS general substrate transporter like domains"/>
    <property type="match status" value="1"/>
</dbReference>
<feature type="transmembrane region" description="Helical" evidence="6">
    <location>
        <begin position="173"/>
        <end position="196"/>
    </location>
</feature>
<dbReference type="GO" id="GO:0022857">
    <property type="term" value="F:transmembrane transporter activity"/>
    <property type="evidence" value="ECO:0007669"/>
    <property type="project" value="InterPro"/>
</dbReference>
<dbReference type="PRINTS" id="PR01036">
    <property type="entry name" value="TCRTETB"/>
</dbReference>
<dbReference type="Pfam" id="PF07690">
    <property type="entry name" value="MFS_1"/>
    <property type="match status" value="1"/>
</dbReference>
<gene>
    <name evidence="8" type="ORF">INP52_05045</name>
</gene>
<dbReference type="InterPro" id="IPR020846">
    <property type="entry name" value="MFS_dom"/>
</dbReference>
<keyword evidence="4 6" id="KW-1133">Transmembrane helix</keyword>
<dbReference type="SUPFAM" id="SSF103473">
    <property type="entry name" value="MFS general substrate transporter"/>
    <property type="match status" value="1"/>
</dbReference>
<evidence type="ECO:0000256" key="6">
    <source>
        <dbReference type="SAM" id="Phobius"/>
    </source>
</evidence>